<feature type="transmembrane region" description="Helical" evidence="10">
    <location>
        <begin position="93"/>
        <end position="116"/>
    </location>
</feature>
<feature type="transmembrane region" description="Helical" evidence="10">
    <location>
        <begin position="12"/>
        <end position="36"/>
    </location>
</feature>
<dbReference type="GO" id="GO:0042910">
    <property type="term" value="F:xenobiotic transmembrane transporter activity"/>
    <property type="evidence" value="ECO:0007669"/>
    <property type="project" value="InterPro"/>
</dbReference>
<evidence type="ECO:0000256" key="1">
    <source>
        <dbReference type="ARBA" id="ARBA00004429"/>
    </source>
</evidence>
<dbReference type="PANTHER" id="PTHR43823:SF3">
    <property type="entry name" value="MULTIDRUG EXPORT PROTEIN MEPA"/>
    <property type="match status" value="1"/>
</dbReference>
<comment type="similarity">
    <text evidence="2">Belongs to the multi antimicrobial extrusion (MATE) (TC 2.A.66.1) family. MepA subfamily.</text>
</comment>
<keyword evidence="8 10" id="KW-0472">Membrane</keyword>
<sequence>MSGQVDLRKVSVASALVKYAVPSTISVWVFALYTMVDGMFVGKGVGPEALAAVNLSLPFISIMFAFSILVSIGGATVAGVLRGKGQGEEASKVFSTCIYFLLAFGLAVCGISLVFVEELAMLLGAQGDLIPLVVEYLGTLLFFNAFYLVAYSMEVFIKVDGYPRRELAIIMVAATTNIVLDYILVIELGMGLRGAAIATGMAQLLQAIVLVIHYRYGGGTLKFMRIKPDLKKVMSYIRIGVPDCITEMSAGVVLLAFNSAILAYLGNTSLTAFSVIGYFNNFVLLTMIGLTQGMQPIITFQRGRKGFDKMGQALKMTLKVALVFSVSCFFLGFLAGDVLASMFLNEPDIIALSHEAMKIFAMGFIFVGMNVVISGFFTALEKPILAGVLSLLRGVILVLVLLAVLPKQFGSDSIWLVAPLTEAITFCVGLVLLAFERRSWHKPDQPQSRGPVLNPA</sequence>
<dbReference type="InterPro" id="IPR002528">
    <property type="entry name" value="MATE_fam"/>
</dbReference>
<evidence type="ECO:0000256" key="6">
    <source>
        <dbReference type="ARBA" id="ARBA00022692"/>
    </source>
</evidence>
<dbReference type="GO" id="GO:0005886">
    <property type="term" value="C:plasma membrane"/>
    <property type="evidence" value="ECO:0007669"/>
    <property type="project" value="UniProtKB-SubCell"/>
</dbReference>
<dbReference type="Pfam" id="PF01554">
    <property type="entry name" value="MatE"/>
    <property type="match status" value="2"/>
</dbReference>
<dbReference type="InterPro" id="IPR045070">
    <property type="entry name" value="MATE_MepA-like"/>
</dbReference>
<feature type="transmembrane region" description="Helical" evidence="10">
    <location>
        <begin position="416"/>
        <end position="435"/>
    </location>
</feature>
<keyword evidence="6 10" id="KW-0812">Transmembrane</keyword>
<dbReference type="Proteomes" id="UP000196573">
    <property type="component" value="Unassembled WGS sequence"/>
</dbReference>
<dbReference type="PANTHER" id="PTHR43823">
    <property type="entry name" value="SPORULATION PROTEIN YKVU"/>
    <property type="match status" value="1"/>
</dbReference>
<evidence type="ECO:0000313" key="11">
    <source>
        <dbReference type="EMBL" id="SMA50124.1"/>
    </source>
</evidence>
<organism evidence="11 12">
    <name type="scientific">Parendozoicomonas haliclonae</name>
    <dbReference type="NCBI Taxonomy" id="1960125"/>
    <lineage>
        <taxon>Bacteria</taxon>
        <taxon>Pseudomonadati</taxon>
        <taxon>Pseudomonadota</taxon>
        <taxon>Gammaproteobacteria</taxon>
        <taxon>Oceanospirillales</taxon>
        <taxon>Endozoicomonadaceae</taxon>
        <taxon>Parendozoicomonas</taxon>
    </lineage>
</organism>
<feature type="transmembrane region" description="Helical" evidence="10">
    <location>
        <begin position="195"/>
        <end position="216"/>
    </location>
</feature>
<feature type="transmembrane region" description="Helical" evidence="10">
    <location>
        <begin position="356"/>
        <end position="377"/>
    </location>
</feature>
<keyword evidence="12" id="KW-1185">Reference proteome</keyword>
<name>A0A1X7AP93_9GAMM</name>
<evidence type="ECO:0000256" key="5">
    <source>
        <dbReference type="ARBA" id="ARBA00022475"/>
    </source>
</evidence>
<dbReference type="OrthoDB" id="9811110at2"/>
<gene>
    <name evidence="11" type="primary">mepA_5</name>
    <name evidence="11" type="ORF">EHSB41UT_03915</name>
</gene>
<dbReference type="GO" id="GO:0046677">
    <property type="term" value="P:response to antibiotic"/>
    <property type="evidence" value="ECO:0007669"/>
    <property type="project" value="UniProtKB-KW"/>
</dbReference>
<evidence type="ECO:0000256" key="10">
    <source>
        <dbReference type="SAM" id="Phobius"/>
    </source>
</evidence>
<evidence type="ECO:0000313" key="12">
    <source>
        <dbReference type="Proteomes" id="UP000196573"/>
    </source>
</evidence>
<reference evidence="11 12" key="1">
    <citation type="submission" date="2017-03" db="EMBL/GenBank/DDBJ databases">
        <authorList>
            <person name="Afonso C.L."/>
            <person name="Miller P.J."/>
            <person name="Scott M.A."/>
            <person name="Spackman E."/>
            <person name="Goraichik I."/>
            <person name="Dimitrov K.M."/>
            <person name="Suarez D.L."/>
            <person name="Swayne D.E."/>
        </authorList>
    </citation>
    <scope>NUCLEOTIDE SEQUENCE [LARGE SCALE GENOMIC DNA]</scope>
    <source>
        <strain evidence="11">SB41UT1</strain>
    </source>
</reference>
<proteinExistence type="inferred from homology"/>
<accession>A0A1X7AP93</accession>
<evidence type="ECO:0000256" key="9">
    <source>
        <dbReference type="ARBA" id="ARBA00023251"/>
    </source>
</evidence>
<evidence type="ECO:0000256" key="8">
    <source>
        <dbReference type="ARBA" id="ARBA00023136"/>
    </source>
</evidence>
<evidence type="ECO:0000256" key="3">
    <source>
        <dbReference type="ARBA" id="ARBA00022106"/>
    </source>
</evidence>
<dbReference type="EMBL" id="FWPT01000010">
    <property type="protein sequence ID" value="SMA50124.1"/>
    <property type="molecule type" value="Genomic_DNA"/>
</dbReference>
<feature type="transmembrane region" description="Helical" evidence="10">
    <location>
        <begin position="278"/>
        <end position="300"/>
    </location>
</feature>
<feature type="transmembrane region" description="Helical" evidence="10">
    <location>
        <begin position="56"/>
        <end position="81"/>
    </location>
</feature>
<dbReference type="InterPro" id="IPR048279">
    <property type="entry name" value="MdtK-like"/>
</dbReference>
<feature type="transmembrane region" description="Helical" evidence="10">
    <location>
        <begin position="236"/>
        <end position="266"/>
    </location>
</feature>
<keyword evidence="5" id="KW-1003">Cell membrane</keyword>
<keyword evidence="7 10" id="KW-1133">Transmembrane helix</keyword>
<evidence type="ECO:0000256" key="2">
    <source>
        <dbReference type="ARBA" id="ARBA00008417"/>
    </source>
</evidence>
<dbReference type="CDD" id="cd13143">
    <property type="entry name" value="MATE_MepA_like"/>
    <property type="match status" value="1"/>
</dbReference>
<comment type="subcellular location">
    <subcellularLocation>
        <location evidence="1">Cell inner membrane</location>
        <topology evidence="1">Multi-pass membrane protein</topology>
    </subcellularLocation>
</comment>
<protein>
    <recommendedName>
        <fullName evidence="3">Multidrug export protein MepA</fullName>
    </recommendedName>
</protein>
<feature type="transmembrane region" description="Helical" evidence="10">
    <location>
        <begin position="136"/>
        <end position="157"/>
    </location>
</feature>
<dbReference type="PIRSF" id="PIRSF006603">
    <property type="entry name" value="DinF"/>
    <property type="match status" value="1"/>
</dbReference>
<dbReference type="GO" id="GO:0015297">
    <property type="term" value="F:antiporter activity"/>
    <property type="evidence" value="ECO:0007669"/>
    <property type="project" value="InterPro"/>
</dbReference>
<dbReference type="RefSeq" id="WP_087112558.1">
    <property type="nucleotide sequence ID" value="NZ_CBCSCN010000005.1"/>
</dbReference>
<feature type="transmembrane region" description="Helical" evidence="10">
    <location>
        <begin position="384"/>
        <end position="404"/>
    </location>
</feature>
<evidence type="ECO:0000256" key="7">
    <source>
        <dbReference type="ARBA" id="ARBA00022989"/>
    </source>
</evidence>
<evidence type="ECO:0000256" key="4">
    <source>
        <dbReference type="ARBA" id="ARBA00022448"/>
    </source>
</evidence>
<dbReference type="AlphaFoldDB" id="A0A1X7AP93"/>
<feature type="transmembrane region" description="Helical" evidence="10">
    <location>
        <begin position="320"/>
        <end position="344"/>
    </location>
</feature>
<keyword evidence="9" id="KW-0046">Antibiotic resistance</keyword>
<keyword evidence="4" id="KW-0813">Transport</keyword>
<feature type="transmembrane region" description="Helical" evidence="10">
    <location>
        <begin position="169"/>
        <end position="189"/>
    </location>
</feature>
<dbReference type="InterPro" id="IPR051327">
    <property type="entry name" value="MATE_MepA_subfamily"/>
</dbReference>